<dbReference type="InterPro" id="IPR028909">
    <property type="entry name" value="bL21-like"/>
</dbReference>
<proteinExistence type="inferred from homology"/>
<dbReference type="GO" id="GO:0005737">
    <property type="term" value="C:cytoplasm"/>
    <property type="evidence" value="ECO:0007669"/>
    <property type="project" value="UniProtKB-ARBA"/>
</dbReference>
<evidence type="ECO:0000256" key="1">
    <source>
        <dbReference type="ARBA" id="ARBA00008563"/>
    </source>
</evidence>
<dbReference type="GO" id="GO:0003735">
    <property type="term" value="F:structural constituent of ribosome"/>
    <property type="evidence" value="ECO:0007669"/>
    <property type="project" value="InterPro"/>
</dbReference>
<evidence type="ECO:0000256" key="4">
    <source>
        <dbReference type="HAMAP-Rule" id="MF_01363"/>
    </source>
</evidence>
<comment type="subunit">
    <text evidence="4">Part of the 50S ribosomal subunit. Contacts protein L20.</text>
</comment>
<reference evidence="6 7" key="1">
    <citation type="journal article" date="2016" name="Nat. Commun.">
        <title>Thousands of microbial genomes shed light on interconnected biogeochemical processes in an aquifer system.</title>
        <authorList>
            <person name="Anantharaman K."/>
            <person name="Brown C.T."/>
            <person name="Hug L.A."/>
            <person name="Sharon I."/>
            <person name="Castelle C.J."/>
            <person name="Probst A.J."/>
            <person name="Thomas B.C."/>
            <person name="Singh A."/>
            <person name="Wilkins M.J."/>
            <person name="Karaoz U."/>
            <person name="Brodie E.L."/>
            <person name="Williams K.H."/>
            <person name="Hubbard S.S."/>
            <person name="Banfield J.F."/>
        </authorList>
    </citation>
    <scope>NUCLEOTIDE SEQUENCE [LARGE SCALE GENOMIC DNA]</scope>
</reference>
<dbReference type="Pfam" id="PF00829">
    <property type="entry name" value="Ribosomal_L21p"/>
    <property type="match status" value="1"/>
</dbReference>
<dbReference type="HAMAP" id="MF_01363">
    <property type="entry name" value="Ribosomal_bL21"/>
    <property type="match status" value="1"/>
</dbReference>
<evidence type="ECO:0000256" key="2">
    <source>
        <dbReference type="ARBA" id="ARBA00022980"/>
    </source>
</evidence>
<dbReference type="AlphaFoldDB" id="A0A1G1VZI9"/>
<protein>
    <recommendedName>
        <fullName evidence="4">Large ribosomal subunit protein bL21</fullName>
    </recommendedName>
</protein>
<dbReference type="GO" id="GO:0019843">
    <property type="term" value="F:rRNA binding"/>
    <property type="evidence" value="ECO:0007669"/>
    <property type="project" value="UniProtKB-UniRule"/>
</dbReference>
<dbReference type="InterPro" id="IPR036164">
    <property type="entry name" value="bL21-like_sf"/>
</dbReference>
<dbReference type="InterPro" id="IPR001787">
    <property type="entry name" value="Ribosomal_bL21"/>
</dbReference>
<comment type="function">
    <text evidence="4 5">This protein binds to 23S rRNA in the presence of protein L20.</text>
</comment>
<keyword evidence="4 5" id="KW-0694">RNA-binding</keyword>
<dbReference type="PANTHER" id="PTHR21349:SF0">
    <property type="entry name" value="LARGE RIBOSOMAL SUBUNIT PROTEIN BL21M"/>
    <property type="match status" value="1"/>
</dbReference>
<dbReference type="GO" id="GO:0005840">
    <property type="term" value="C:ribosome"/>
    <property type="evidence" value="ECO:0007669"/>
    <property type="project" value="UniProtKB-KW"/>
</dbReference>
<comment type="caution">
    <text evidence="6">The sequence shown here is derived from an EMBL/GenBank/DDBJ whole genome shotgun (WGS) entry which is preliminary data.</text>
</comment>
<organism evidence="6 7">
    <name type="scientific">Candidatus Chisholmbacteria bacterium RIFCSPLOWO2_01_FULL_49_14</name>
    <dbReference type="NCBI Taxonomy" id="1797593"/>
    <lineage>
        <taxon>Bacteria</taxon>
        <taxon>Candidatus Chisholmiibacteriota</taxon>
    </lineage>
</organism>
<keyword evidence="2 4" id="KW-0689">Ribosomal protein</keyword>
<evidence type="ECO:0000313" key="6">
    <source>
        <dbReference type="EMBL" id="OGY20821.1"/>
    </source>
</evidence>
<dbReference type="EMBL" id="MHCL01000022">
    <property type="protein sequence ID" value="OGY20821.1"/>
    <property type="molecule type" value="Genomic_DNA"/>
</dbReference>
<dbReference type="Proteomes" id="UP000176723">
    <property type="component" value="Unassembled WGS sequence"/>
</dbReference>
<dbReference type="NCBIfam" id="TIGR00061">
    <property type="entry name" value="L21"/>
    <property type="match status" value="1"/>
</dbReference>
<dbReference type="STRING" id="1797593.A3A65_02585"/>
<dbReference type="GO" id="GO:1990904">
    <property type="term" value="C:ribonucleoprotein complex"/>
    <property type="evidence" value="ECO:0007669"/>
    <property type="project" value="UniProtKB-KW"/>
</dbReference>
<gene>
    <name evidence="4" type="primary">rplU</name>
    <name evidence="6" type="ORF">A3A65_02585</name>
</gene>
<keyword evidence="3 4" id="KW-0687">Ribonucleoprotein</keyword>
<sequence>MKYAVIRTGSKQYKVEEQSTIAVEKLEGKPGDRVNFEEVLLLVDNGKVRIGQPQLADITVKGKIVSQEKGEKIRVATYKAKSRYRRVIGHRQHLTQVYIDSISTGESSRKKAKK</sequence>
<evidence type="ECO:0000256" key="3">
    <source>
        <dbReference type="ARBA" id="ARBA00023274"/>
    </source>
</evidence>
<dbReference type="PANTHER" id="PTHR21349">
    <property type="entry name" value="50S RIBOSOMAL PROTEIN L21"/>
    <property type="match status" value="1"/>
</dbReference>
<keyword evidence="4 5" id="KW-0699">rRNA-binding</keyword>
<evidence type="ECO:0000256" key="5">
    <source>
        <dbReference type="RuleBase" id="RU000562"/>
    </source>
</evidence>
<accession>A0A1G1VZI9</accession>
<name>A0A1G1VZI9_9BACT</name>
<dbReference type="GO" id="GO:0006412">
    <property type="term" value="P:translation"/>
    <property type="evidence" value="ECO:0007669"/>
    <property type="project" value="UniProtKB-UniRule"/>
</dbReference>
<dbReference type="SUPFAM" id="SSF141091">
    <property type="entry name" value="L21p-like"/>
    <property type="match status" value="1"/>
</dbReference>
<evidence type="ECO:0000313" key="7">
    <source>
        <dbReference type="Proteomes" id="UP000176723"/>
    </source>
</evidence>
<comment type="similarity">
    <text evidence="1 4 5">Belongs to the bacterial ribosomal protein bL21 family.</text>
</comment>